<organism evidence="5 6">
    <name type="scientific">Entomospira culicis</name>
    <dbReference type="NCBI Taxonomy" id="2719989"/>
    <lineage>
        <taxon>Bacteria</taxon>
        <taxon>Pseudomonadati</taxon>
        <taxon>Spirochaetota</taxon>
        <taxon>Spirochaetia</taxon>
        <taxon>Spirochaetales</taxon>
        <taxon>Spirochaetaceae</taxon>
        <taxon>Entomospira</taxon>
    </lineage>
</organism>
<evidence type="ECO:0000256" key="2">
    <source>
        <dbReference type="ARBA" id="ARBA00022723"/>
    </source>
</evidence>
<evidence type="ECO:0000313" key="6">
    <source>
        <dbReference type="Proteomes" id="UP000778951"/>
    </source>
</evidence>
<dbReference type="Proteomes" id="UP000778951">
    <property type="component" value="Unassembled WGS sequence"/>
</dbReference>
<dbReference type="GO" id="GO:0004536">
    <property type="term" value="F:DNA nuclease activity"/>
    <property type="evidence" value="ECO:0007669"/>
    <property type="project" value="InterPro"/>
</dbReference>
<feature type="binding site" evidence="4">
    <location>
        <position position="12"/>
    </location>
    <ligand>
        <name>a divalent metal cation</name>
        <dbReference type="ChEBI" id="CHEBI:60240"/>
        <label>1</label>
    </ligand>
</feature>
<feature type="binding site" evidence="4">
    <location>
        <position position="154"/>
    </location>
    <ligand>
        <name>a divalent metal cation</name>
        <dbReference type="ChEBI" id="CHEBI:60240"/>
        <label>2</label>
    </ligand>
</feature>
<evidence type="ECO:0000256" key="3">
    <source>
        <dbReference type="ARBA" id="ARBA00022801"/>
    </source>
</evidence>
<keyword evidence="3 5" id="KW-0378">Hydrolase</keyword>
<dbReference type="PANTHER" id="PTHR46124:SF2">
    <property type="entry name" value="D-AMINOACYL-TRNA DEACYLASE"/>
    <property type="match status" value="1"/>
</dbReference>
<dbReference type="Pfam" id="PF01026">
    <property type="entry name" value="TatD_DNase"/>
    <property type="match status" value="1"/>
</dbReference>
<keyword evidence="6" id="KW-1185">Reference proteome</keyword>
<protein>
    <submittedName>
        <fullName evidence="5">TatD family hydrolase</fullName>
    </submittedName>
</protein>
<feature type="binding site" evidence="4">
    <location>
        <position position="10"/>
    </location>
    <ligand>
        <name>a divalent metal cation</name>
        <dbReference type="ChEBI" id="CHEBI:60240"/>
        <label>1</label>
    </ligand>
</feature>
<name>A0A968GKY5_9SPIO</name>
<comment type="caution">
    <text evidence="5">The sequence shown here is derived from an EMBL/GenBank/DDBJ whole genome shotgun (WGS) entry which is preliminary data.</text>
</comment>
<dbReference type="InterPro" id="IPR032466">
    <property type="entry name" value="Metal_Hydrolase"/>
</dbReference>
<dbReference type="AlphaFoldDB" id="A0A968GKY5"/>
<dbReference type="InterPro" id="IPR001130">
    <property type="entry name" value="TatD-like"/>
</dbReference>
<dbReference type="InterPro" id="IPR018228">
    <property type="entry name" value="DNase_TatD-rel_CS"/>
</dbReference>
<dbReference type="GO" id="GO:0016788">
    <property type="term" value="F:hydrolase activity, acting on ester bonds"/>
    <property type="evidence" value="ECO:0007669"/>
    <property type="project" value="InterPro"/>
</dbReference>
<dbReference type="PANTHER" id="PTHR46124">
    <property type="entry name" value="D-AMINOACYL-TRNA DEACYLASE"/>
    <property type="match status" value="1"/>
</dbReference>
<dbReference type="Gene3D" id="3.20.20.140">
    <property type="entry name" value="Metal-dependent hydrolases"/>
    <property type="match status" value="1"/>
</dbReference>
<accession>A0A968GKY5</accession>
<evidence type="ECO:0000256" key="4">
    <source>
        <dbReference type="PIRSR" id="PIRSR005902-1"/>
    </source>
</evidence>
<feature type="binding site" evidence="4">
    <location>
        <position position="204"/>
    </location>
    <ligand>
        <name>a divalent metal cation</name>
        <dbReference type="ChEBI" id="CHEBI:60240"/>
        <label>1</label>
    </ligand>
</feature>
<evidence type="ECO:0000313" key="5">
    <source>
        <dbReference type="EMBL" id="NIZ69730.1"/>
    </source>
</evidence>
<dbReference type="CDD" id="cd01310">
    <property type="entry name" value="TatD_DNAse"/>
    <property type="match status" value="1"/>
</dbReference>
<dbReference type="PROSITE" id="PS01091">
    <property type="entry name" value="TATD_3"/>
    <property type="match status" value="1"/>
</dbReference>
<dbReference type="NCBIfam" id="TIGR00010">
    <property type="entry name" value="YchF/TatD family DNA exonuclease"/>
    <property type="match status" value="1"/>
</dbReference>
<dbReference type="InterPro" id="IPR015991">
    <property type="entry name" value="TatD/YcfH-like"/>
</dbReference>
<feature type="binding site" evidence="4">
    <location>
        <position position="95"/>
    </location>
    <ligand>
        <name>a divalent metal cation</name>
        <dbReference type="ChEBI" id="CHEBI:60240"/>
        <label>1</label>
    </ligand>
</feature>
<dbReference type="EMBL" id="JAATLM010000001">
    <property type="protein sequence ID" value="NIZ69730.1"/>
    <property type="molecule type" value="Genomic_DNA"/>
</dbReference>
<dbReference type="GO" id="GO:0046872">
    <property type="term" value="F:metal ion binding"/>
    <property type="evidence" value="ECO:0007669"/>
    <property type="project" value="UniProtKB-KW"/>
</dbReference>
<reference evidence="5" key="1">
    <citation type="submission" date="2020-03" db="EMBL/GenBank/DDBJ databases">
        <title>Spirochaetal bacteria isolated from arthropods constitute a novel genus Entomospira genus novum within the order Spirochaetales.</title>
        <authorList>
            <person name="Grana-Miraglia L."/>
            <person name="Sikutova S."/>
            <person name="Fingerle V."/>
            <person name="Sing A."/>
            <person name="Castillo-Ramirez S."/>
            <person name="Margos G."/>
            <person name="Rudolf I."/>
        </authorList>
    </citation>
    <scope>NUCLEOTIDE SEQUENCE</scope>
    <source>
        <strain evidence="5">BR149</strain>
    </source>
</reference>
<feature type="binding site" evidence="4">
    <location>
        <position position="131"/>
    </location>
    <ligand>
        <name>a divalent metal cation</name>
        <dbReference type="ChEBI" id="CHEBI:60240"/>
        <label>2</label>
    </ligand>
</feature>
<keyword evidence="2 4" id="KW-0479">Metal-binding</keyword>
<gene>
    <name evidence="5" type="ORF">HCT48_05830</name>
</gene>
<proteinExistence type="inferred from homology"/>
<dbReference type="SUPFAM" id="SSF51556">
    <property type="entry name" value="Metallo-dependent hydrolases"/>
    <property type="match status" value="1"/>
</dbReference>
<evidence type="ECO:0000256" key="1">
    <source>
        <dbReference type="ARBA" id="ARBA00009275"/>
    </source>
</evidence>
<dbReference type="RefSeq" id="WP_167695814.1">
    <property type="nucleotide sequence ID" value="NZ_CP118181.1"/>
</dbReference>
<sequence>MLLKDMIDHHCHMSQTLGAEPQAMEWLTRAFDEGLFAIIDAGDIQLSIADRLALLSAYTRAYLVIGMHPLDVDHPFNFEEMMGVLDDPKVIGIGEIGLDYSRIEHDKRKQQVAFEAQLSLADQYDLPAMLHIRDAFDEAYAMVKRIGVPRVVVHCFTGGRTEAKRWLDMGAYLSFSGLITFKNASDIQDALSYTPANRILLETDSPYLSPVPHRGKTNHPHNMVHVYQQASVLTKTPLEALTQQVKTNFMELYRLHHIG</sequence>
<comment type="similarity">
    <text evidence="1">Belongs to the metallo-dependent hydrolases superfamily. TatD-type hydrolase family.</text>
</comment>
<dbReference type="FunFam" id="3.20.20.140:FF:000005">
    <property type="entry name" value="TatD family hydrolase"/>
    <property type="match status" value="1"/>
</dbReference>
<dbReference type="PIRSF" id="PIRSF005902">
    <property type="entry name" value="DNase_TatD"/>
    <property type="match status" value="1"/>
</dbReference>